<feature type="region of interest" description="Disordered" evidence="1">
    <location>
        <begin position="16"/>
        <end position="71"/>
    </location>
</feature>
<organism evidence="2 3">
    <name type="scientific">Arabis nemorensis</name>
    <dbReference type="NCBI Taxonomy" id="586526"/>
    <lineage>
        <taxon>Eukaryota</taxon>
        <taxon>Viridiplantae</taxon>
        <taxon>Streptophyta</taxon>
        <taxon>Embryophyta</taxon>
        <taxon>Tracheophyta</taxon>
        <taxon>Spermatophyta</taxon>
        <taxon>Magnoliopsida</taxon>
        <taxon>eudicotyledons</taxon>
        <taxon>Gunneridae</taxon>
        <taxon>Pentapetalae</taxon>
        <taxon>rosids</taxon>
        <taxon>malvids</taxon>
        <taxon>Brassicales</taxon>
        <taxon>Brassicaceae</taxon>
        <taxon>Arabideae</taxon>
        <taxon>Arabis</taxon>
    </lineage>
</organism>
<comment type="caution">
    <text evidence="2">The sequence shown here is derived from an EMBL/GenBank/DDBJ whole genome shotgun (WGS) entry which is preliminary data.</text>
</comment>
<sequence>MILVVERSSIEANVRLGKHEQGRGRRQLKPSGIANGENSVKRNAVSEKASQDMDYAEELEPVPDEKEIGNEVKRESTLTSCQRALACFCIWQINRD</sequence>
<proteinExistence type="predicted"/>
<dbReference type="AlphaFoldDB" id="A0A565BPE0"/>
<name>A0A565BPE0_9BRAS</name>
<accession>A0A565BPE0</accession>
<evidence type="ECO:0000313" key="3">
    <source>
        <dbReference type="Proteomes" id="UP000489600"/>
    </source>
</evidence>
<reference evidence="2" key="1">
    <citation type="submission" date="2019-07" db="EMBL/GenBank/DDBJ databases">
        <authorList>
            <person name="Dittberner H."/>
        </authorList>
    </citation>
    <scope>NUCLEOTIDE SEQUENCE [LARGE SCALE GENOMIC DNA]</scope>
</reference>
<dbReference type="OrthoDB" id="2021186at2759"/>
<evidence type="ECO:0000313" key="2">
    <source>
        <dbReference type="EMBL" id="VVB03185.1"/>
    </source>
</evidence>
<dbReference type="EMBL" id="CABITT030000004">
    <property type="protein sequence ID" value="VVB03185.1"/>
    <property type="molecule type" value="Genomic_DNA"/>
</dbReference>
<keyword evidence="3" id="KW-1185">Reference proteome</keyword>
<gene>
    <name evidence="2" type="ORF">ANE_LOCUS13629</name>
</gene>
<evidence type="ECO:0000256" key="1">
    <source>
        <dbReference type="SAM" id="MobiDB-lite"/>
    </source>
</evidence>
<dbReference type="Proteomes" id="UP000489600">
    <property type="component" value="Unassembled WGS sequence"/>
</dbReference>
<protein>
    <submittedName>
        <fullName evidence="2">Uncharacterized protein</fullName>
    </submittedName>
</protein>